<evidence type="ECO:0000313" key="1">
    <source>
        <dbReference type="EMBL" id="WMN06176.1"/>
    </source>
</evidence>
<protein>
    <recommendedName>
        <fullName evidence="4">Outer membrane beta-barrel protein</fullName>
    </recommendedName>
</protein>
<proteinExistence type="predicted"/>
<reference evidence="1 3" key="1">
    <citation type="submission" date="2023-08" db="EMBL/GenBank/DDBJ databases">
        <title>Comparative genomics and taxonomic characterization of three novel marine species of genus Marivirga.</title>
        <authorList>
            <person name="Muhammad N."/>
            <person name="Kim S.-G."/>
        </authorList>
    </citation>
    <scope>NUCLEOTIDE SEQUENCE [LARGE SCALE GENOMIC DNA]</scope>
    <source>
        <strain evidence="1 3">ABR2-2</strain>
        <strain evidence="2">BKB1-2</strain>
    </source>
</reference>
<dbReference type="EMBL" id="CP129968">
    <property type="protein sequence ID" value="WNB17498.1"/>
    <property type="molecule type" value="Genomic_DNA"/>
</dbReference>
<dbReference type="Proteomes" id="UP001244443">
    <property type="component" value="Chromosome"/>
</dbReference>
<accession>A0AA51N4I3</accession>
<name>A0AA51N4I3_9BACT</name>
<dbReference type="Proteomes" id="UP001232019">
    <property type="component" value="Chromosome"/>
</dbReference>
<evidence type="ECO:0000313" key="2">
    <source>
        <dbReference type="EMBL" id="WNB17498.1"/>
    </source>
</evidence>
<accession>A0AA52EZC8</accession>
<dbReference type="InterPro" id="IPR011250">
    <property type="entry name" value="OMP/PagP_B-barrel"/>
</dbReference>
<evidence type="ECO:0000313" key="3">
    <source>
        <dbReference type="Proteomes" id="UP001244443"/>
    </source>
</evidence>
<dbReference type="RefSeq" id="WP_308355913.1">
    <property type="nucleotide sequence ID" value="NZ_CP129968.2"/>
</dbReference>
<dbReference type="KEGG" id="marp:QYS47_34090"/>
<dbReference type="SUPFAM" id="SSF56925">
    <property type="entry name" value="OMPA-like"/>
    <property type="match status" value="1"/>
</dbReference>
<evidence type="ECO:0008006" key="4">
    <source>
        <dbReference type="Google" id="ProtNLM"/>
    </source>
</evidence>
<gene>
    <name evidence="2" type="ORF">QYS47_34090</name>
    <name evidence="1" type="ORF">QYS48_31850</name>
</gene>
<dbReference type="EMBL" id="CP129970">
    <property type="protein sequence ID" value="WMN06176.1"/>
    <property type="molecule type" value="Genomic_DNA"/>
</dbReference>
<organism evidence="1 3">
    <name type="scientific">Marivirga arenosa</name>
    <dbReference type="NCBI Taxonomy" id="3059076"/>
    <lineage>
        <taxon>Bacteria</taxon>
        <taxon>Pseudomonadati</taxon>
        <taxon>Bacteroidota</taxon>
        <taxon>Cytophagia</taxon>
        <taxon>Cytophagales</taxon>
        <taxon>Marivirgaceae</taxon>
        <taxon>Marivirga</taxon>
    </lineage>
</organism>
<sequence>MKKILLISILAFIGTELYGQAFYSNRINRKWLASGGLGYARGLGDLTNPGSYFDTKLNVIGGIHYRFSNRVHAGINYMAFQLSGNDLDIDPELNTRSRGLSFVSDNMELTATASISLFPTATRFTQRRLINPFVFAGVGVLFYAPKAEVPEFVRNQAGDPVDSLGTVPRAGEMVYLRQYQTERPNTYGRFAVVIPVGAGVRVKVNDFMDITAQVSNRITFTDYLDDVSGVNGRGYPSLDQFDLNNPEDITALALSDPTGRGEIRGNPEDNDYYLIFNVKAEFYIQGEFLNKVFGVGGKKFNIKPNRGRGGMFNFLKRRRY</sequence>
<dbReference type="AlphaFoldDB" id="A0AA51N4I3"/>
<keyword evidence="3" id="KW-1185">Reference proteome</keyword>